<dbReference type="AlphaFoldDB" id="A0A9D2NCI2"/>
<organism evidence="1 2">
    <name type="scientific">Candidatus Fusicatenibacter intestinigallinarum</name>
    <dbReference type="NCBI Taxonomy" id="2838598"/>
    <lineage>
        <taxon>Bacteria</taxon>
        <taxon>Bacillati</taxon>
        <taxon>Bacillota</taxon>
        <taxon>Clostridia</taxon>
        <taxon>Lachnospirales</taxon>
        <taxon>Lachnospiraceae</taxon>
        <taxon>Fusicatenibacter</taxon>
    </lineage>
</organism>
<dbReference type="PANTHER" id="PTHR36454:SF1">
    <property type="entry name" value="DUF1015 DOMAIN-CONTAINING PROTEIN"/>
    <property type="match status" value="1"/>
</dbReference>
<comment type="caution">
    <text evidence="1">The sequence shown here is derived from an EMBL/GenBank/DDBJ whole genome shotgun (WGS) entry which is preliminary data.</text>
</comment>
<reference evidence="1" key="1">
    <citation type="journal article" date="2021" name="PeerJ">
        <title>Extensive microbial diversity within the chicken gut microbiome revealed by metagenomics and culture.</title>
        <authorList>
            <person name="Gilroy R."/>
            <person name="Ravi A."/>
            <person name="Getino M."/>
            <person name="Pursley I."/>
            <person name="Horton D.L."/>
            <person name="Alikhan N.F."/>
            <person name="Baker D."/>
            <person name="Gharbi K."/>
            <person name="Hall N."/>
            <person name="Watson M."/>
            <person name="Adriaenssens E.M."/>
            <person name="Foster-Nyarko E."/>
            <person name="Jarju S."/>
            <person name="Secka A."/>
            <person name="Antonio M."/>
            <person name="Oren A."/>
            <person name="Chaudhuri R.R."/>
            <person name="La Ragione R."/>
            <person name="Hildebrand F."/>
            <person name="Pallen M.J."/>
        </authorList>
    </citation>
    <scope>NUCLEOTIDE SEQUENCE</scope>
    <source>
        <strain evidence="1">CHK185-5351</strain>
    </source>
</reference>
<sequence>MATIKPFAALRPAKELAAQVAALPYDVYSRQEAAEAVKGHPYSFLNIDRPETQFPAGYDMYAPEVYRKAAELLSTQIRAGVYVRESAPCYYVYALTGNGRTQTGLAACSLVDDYDNGVIRRHENTRAEKEADRIRHVEACGAQTGPVFLAYRKNEKVSRILEEQKNHGPLYDFTAEDGVRHQVWRISDPEIMCMLTDFFAEIPHTYIADGHHRAASAAAVCRKYCREHPKAPGDAEFRYFLSVLFSEEELSIMDYNRVVRDLNGNTPEEFLGKLSRIFSVTAEDQAVRPQKKGEIGLYLNDSWYRLELRPERAESDPVERLDTAMLQREVLSPILGIRDPKTDSRIDFVGGIRGLGELERRCHKDCAAAFAMYPTSMGELFAVADAGKLMPPKSTWFEPKLRSGLLIHEIRL</sequence>
<reference evidence="1" key="2">
    <citation type="submission" date="2021-04" db="EMBL/GenBank/DDBJ databases">
        <authorList>
            <person name="Gilroy R."/>
        </authorList>
    </citation>
    <scope>NUCLEOTIDE SEQUENCE</scope>
    <source>
        <strain evidence="1">CHK185-5351</strain>
    </source>
</reference>
<dbReference type="Proteomes" id="UP000823849">
    <property type="component" value="Unassembled WGS sequence"/>
</dbReference>
<accession>A0A9D2NCI2</accession>
<dbReference type="EMBL" id="DWWU01000041">
    <property type="protein sequence ID" value="HJC16149.1"/>
    <property type="molecule type" value="Genomic_DNA"/>
</dbReference>
<dbReference type="Pfam" id="PF06245">
    <property type="entry name" value="DUF1015"/>
    <property type="match status" value="1"/>
</dbReference>
<gene>
    <name evidence="1" type="ORF">H9705_10110</name>
</gene>
<dbReference type="InterPro" id="IPR008323">
    <property type="entry name" value="UCP033563"/>
</dbReference>
<evidence type="ECO:0000313" key="1">
    <source>
        <dbReference type="EMBL" id="HJC16149.1"/>
    </source>
</evidence>
<dbReference type="PANTHER" id="PTHR36454">
    <property type="entry name" value="LMO2823 PROTEIN"/>
    <property type="match status" value="1"/>
</dbReference>
<protein>
    <submittedName>
        <fullName evidence="1">DUF1015 domain-containing protein</fullName>
    </submittedName>
</protein>
<evidence type="ECO:0000313" key="2">
    <source>
        <dbReference type="Proteomes" id="UP000823849"/>
    </source>
</evidence>
<dbReference type="PIRSF" id="PIRSF033563">
    <property type="entry name" value="UCP033563"/>
    <property type="match status" value="1"/>
</dbReference>
<proteinExistence type="predicted"/>
<name>A0A9D2NCI2_9FIRM</name>